<evidence type="ECO:0000313" key="3">
    <source>
        <dbReference type="Proteomes" id="UP000033710"/>
    </source>
</evidence>
<evidence type="ECO:0000256" key="1">
    <source>
        <dbReference type="SAM" id="MobiDB-lite"/>
    </source>
</evidence>
<evidence type="ECO:0000313" key="2">
    <source>
        <dbReference type="EMBL" id="KJR84696.1"/>
    </source>
</evidence>
<reference evidence="2 3" key="2">
    <citation type="journal article" date="2015" name="Eukaryot. Cell">
        <title>Asexual propagation of a virulent clone complex in a human and feline outbreak of sporotrichosis.</title>
        <authorList>
            <person name="Teixeira Mde M."/>
            <person name="Rodrigues A.M."/>
            <person name="Tsui C.K."/>
            <person name="de Almeida L.G."/>
            <person name="Van Diepeningen A.D."/>
            <person name="van den Ende B.G."/>
            <person name="Fernandes G.F."/>
            <person name="Kano R."/>
            <person name="Hamelin R.C."/>
            <person name="Lopes-Bezerra L.M."/>
            <person name="Vasconcelos A.T."/>
            <person name="de Hoog S."/>
            <person name="de Camargo Z.P."/>
            <person name="Felipe M.S."/>
        </authorList>
    </citation>
    <scope>NUCLEOTIDE SEQUENCE [LARGE SCALE GENOMIC DNA]</scope>
    <source>
        <strain evidence="2 3">1099-18</strain>
    </source>
</reference>
<name>A0A0F2M960_SPOSC</name>
<proteinExistence type="predicted"/>
<gene>
    <name evidence="2" type="ORF">SPSK_09790</name>
</gene>
<dbReference type="KEGG" id="ssck:SPSK_09790"/>
<dbReference type="AlphaFoldDB" id="A0A0F2M960"/>
<protein>
    <submittedName>
        <fullName evidence="2">Uncharacterized protein</fullName>
    </submittedName>
</protein>
<comment type="caution">
    <text evidence="2">The sequence shown here is derived from an EMBL/GenBank/DDBJ whole genome shotgun (WGS) entry which is preliminary data.</text>
</comment>
<feature type="region of interest" description="Disordered" evidence="1">
    <location>
        <begin position="115"/>
        <end position="158"/>
    </location>
</feature>
<dbReference type="VEuPathDB" id="FungiDB:SPSK_09790"/>
<dbReference type="GeneID" id="27671637"/>
<reference evidence="2 3" key="1">
    <citation type="journal article" date="2014" name="BMC Genomics">
        <title>Comparative genomics of the major fungal agents of human and animal Sporotrichosis: Sporothrix schenckii and Sporothrix brasiliensis.</title>
        <authorList>
            <person name="Teixeira M.M."/>
            <person name="de Almeida L.G."/>
            <person name="Kubitschek-Barreira P."/>
            <person name="Alves F.L."/>
            <person name="Kioshima E.S."/>
            <person name="Abadio A.K."/>
            <person name="Fernandes L."/>
            <person name="Derengowski L.S."/>
            <person name="Ferreira K.S."/>
            <person name="Souza R.C."/>
            <person name="Ruiz J.C."/>
            <person name="de Andrade N.C."/>
            <person name="Paes H.C."/>
            <person name="Nicola A.M."/>
            <person name="Albuquerque P."/>
            <person name="Gerber A.L."/>
            <person name="Martins V.P."/>
            <person name="Peconick L.D."/>
            <person name="Neto A.V."/>
            <person name="Chaucanez C.B."/>
            <person name="Silva P.A."/>
            <person name="Cunha O.L."/>
            <person name="de Oliveira F.F."/>
            <person name="dos Santos T.C."/>
            <person name="Barros A.L."/>
            <person name="Soares M.A."/>
            <person name="de Oliveira L.M."/>
            <person name="Marini M.M."/>
            <person name="Villalobos-Duno H."/>
            <person name="Cunha M.M."/>
            <person name="de Hoog S."/>
            <person name="da Silveira J.F."/>
            <person name="Henrissat B."/>
            <person name="Nino-Vega G.A."/>
            <person name="Cisalpino P.S."/>
            <person name="Mora-Montes H.M."/>
            <person name="Almeida S.R."/>
            <person name="Stajich J.E."/>
            <person name="Lopes-Bezerra L.M."/>
            <person name="Vasconcelos A.T."/>
            <person name="Felipe M.S."/>
        </authorList>
    </citation>
    <scope>NUCLEOTIDE SEQUENCE [LARGE SCALE GENOMIC DNA]</scope>
    <source>
        <strain evidence="2 3">1099-18</strain>
    </source>
</reference>
<dbReference type="RefSeq" id="XP_016587372.1">
    <property type="nucleotide sequence ID" value="XM_016736360.1"/>
</dbReference>
<accession>A0A0F2M960</accession>
<dbReference type="Proteomes" id="UP000033710">
    <property type="component" value="Unassembled WGS sequence"/>
</dbReference>
<organism evidence="2 3">
    <name type="scientific">Sporothrix schenckii 1099-18</name>
    <dbReference type="NCBI Taxonomy" id="1397361"/>
    <lineage>
        <taxon>Eukaryota</taxon>
        <taxon>Fungi</taxon>
        <taxon>Dikarya</taxon>
        <taxon>Ascomycota</taxon>
        <taxon>Pezizomycotina</taxon>
        <taxon>Sordariomycetes</taxon>
        <taxon>Sordariomycetidae</taxon>
        <taxon>Ophiostomatales</taxon>
        <taxon>Ophiostomataceae</taxon>
        <taxon>Sporothrix</taxon>
    </lineage>
</organism>
<dbReference type="EMBL" id="AXCR01000007">
    <property type="protein sequence ID" value="KJR84696.1"/>
    <property type="molecule type" value="Genomic_DNA"/>
</dbReference>
<sequence length="232" mass="25843">MAAGPDVQCDKTCWTLPYHPWHSGPAFTQAPIMTTMIAASSRFVRLLFRTVHRLEISPRANSSEYWSLPSSLAVVYSVTRLLYEEWQAKKIAGRKAVRPPVSNCLGVHSNHLAMSSQASKNERAAQNKAKHPAGHNGPSKRGSMRNAKWPPKWPAPTASKRRSHFRVFLFLFYLISLTKYTLASHNAKTTITPNSTAAQPWHALNVPAHIQETGQGLGRLTPGNIQEVRTKD</sequence>